<accession>A0AAW4FIU0</accession>
<evidence type="ECO:0000313" key="1">
    <source>
        <dbReference type="EMBL" id="MBM3091962.1"/>
    </source>
</evidence>
<keyword evidence="2" id="KW-1185">Reference proteome</keyword>
<gene>
    <name evidence="1" type="ORF">GFB56_14190</name>
</gene>
<protein>
    <submittedName>
        <fullName evidence="1">Uncharacterized protein</fullName>
    </submittedName>
</protein>
<proteinExistence type="predicted"/>
<dbReference type="EMBL" id="WXFA01000007">
    <property type="protein sequence ID" value="MBM3091962.1"/>
    <property type="molecule type" value="Genomic_DNA"/>
</dbReference>
<organism evidence="1 2">
    <name type="scientific">Ensifer canadensis</name>
    <dbReference type="NCBI Taxonomy" id="555315"/>
    <lineage>
        <taxon>Bacteria</taxon>
        <taxon>Pseudomonadati</taxon>
        <taxon>Pseudomonadota</taxon>
        <taxon>Alphaproteobacteria</taxon>
        <taxon>Hyphomicrobiales</taxon>
        <taxon>Rhizobiaceae</taxon>
        <taxon>Sinorhizobium/Ensifer group</taxon>
        <taxon>Ensifer</taxon>
    </lineage>
</organism>
<comment type="caution">
    <text evidence="1">The sequence shown here is derived from an EMBL/GenBank/DDBJ whole genome shotgun (WGS) entry which is preliminary data.</text>
</comment>
<sequence length="227" mass="24341">MRSLDKTSHCGRLVAFLSAGIAATGLTLLSTELAASDDKLSGLPSLVLGGLTATAQTLQFETPFNNLINAGSLPITLEKTTLDEVKATFGGNIRSRTVEGMTVGWLCYELATGDLPRRIWFVANDRSDAATPAQKPVTFISTEEVADEADKCDTPTVALAPLLLPVPTLKDGTEALEERFGAAPKQGMVRYTHQQQGEQNTTVMQMLVYRLKGGHIDGIAFTQITSK</sequence>
<name>A0AAW4FIU0_9HYPH</name>
<evidence type="ECO:0000313" key="2">
    <source>
        <dbReference type="Proteomes" id="UP000744980"/>
    </source>
</evidence>
<reference evidence="1 2" key="1">
    <citation type="submission" date="2020-01" db="EMBL/GenBank/DDBJ databases">
        <title>Draft genome assembly of Ensifer adhaerens T173.</title>
        <authorList>
            <person name="Craig J.E."/>
            <person name="Stinchcombe J.R."/>
        </authorList>
    </citation>
    <scope>NUCLEOTIDE SEQUENCE [LARGE SCALE GENOMIC DNA]</scope>
    <source>
        <strain evidence="1 2">T173</strain>
    </source>
</reference>
<dbReference type="Proteomes" id="UP000744980">
    <property type="component" value="Unassembled WGS sequence"/>
</dbReference>
<dbReference type="RefSeq" id="WP_057218245.1">
    <property type="nucleotide sequence ID" value="NZ_CP083371.1"/>
</dbReference>
<dbReference type="AlphaFoldDB" id="A0AAW4FIU0"/>